<keyword evidence="2" id="KW-0472">Membrane</keyword>
<feature type="domain" description="Zinc-ribbon" evidence="3">
    <location>
        <begin position="3"/>
        <end position="24"/>
    </location>
</feature>
<dbReference type="Pfam" id="PF13240">
    <property type="entry name" value="Zn_Ribbon_1"/>
    <property type="match status" value="1"/>
</dbReference>
<reference evidence="4 5" key="1">
    <citation type="submission" date="2017-09" db="EMBL/GenBank/DDBJ databases">
        <title>Complete Genome Sequences of Two Strains of the Meat Spoilage Bacterium Brochothrix thermosphacta Isolated from Ground Chicken.</title>
        <authorList>
            <person name="Paoli G.C."/>
            <person name="Wijey C."/>
            <person name="Chen C.-Y."/>
            <person name="Nguyen L."/>
            <person name="Yan X."/>
            <person name="Irwin P.L."/>
        </authorList>
    </citation>
    <scope>NUCLEOTIDE SEQUENCE [LARGE SCALE GENOMIC DNA]</scope>
    <source>
        <strain evidence="4 5">BI</strain>
    </source>
</reference>
<feature type="transmembrane region" description="Helical" evidence="2">
    <location>
        <begin position="93"/>
        <end position="114"/>
    </location>
</feature>
<feature type="transmembrane region" description="Helical" evidence="2">
    <location>
        <begin position="271"/>
        <end position="292"/>
    </location>
</feature>
<keyword evidence="2" id="KW-1133">Transmembrane helix</keyword>
<dbReference type="Proteomes" id="UP000243591">
    <property type="component" value="Chromosome"/>
</dbReference>
<gene>
    <name evidence="4" type="ORF">CNY62_00425</name>
</gene>
<dbReference type="EMBL" id="CP023483">
    <property type="protein sequence ID" value="ATF24959.1"/>
    <property type="molecule type" value="Genomic_DNA"/>
</dbReference>
<evidence type="ECO:0000313" key="5">
    <source>
        <dbReference type="Proteomes" id="UP000243591"/>
    </source>
</evidence>
<dbReference type="KEGG" id="bths:CNY62_00425"/>
<accession>A0A1D2K2M3</accession>
<protein>
    <submittedName>
        <fullName evidence="4">Zinc ribbon domain-containing protein</fullName>
    </submittedName>
</protein>
<dbReference type="OrthoDB" id="2837961at2"/>
<organism evidence="4 5">
    <name type="scientific">Brochothrix thermosphacta</name>
    <name type="common">Microbacterium thermosphactum</name>
    <dbReference type="NCBI Taxonomy" id="2756"/>
    <lineage>
        <taxon>Bacteria</taxon>
        <taxon>Bacillati</taxon>
        <taxon>Bacillota</taxon>
        <taxon>Bacilli</taxon>
        <taxon>Bacillales</taxon>
        <taxon>Listeriaceae</taxon>
        <taxon>Brochothrix</taxon>
    </lineage>
</organism>
<keyword evidence="2" id="KW-0812">Transmembrane</keyword>
<sequence length="309" mass="34252">MIKCTNCQKELADTARFCTGCGQAVINLDTEPKQTVKTNQHTSTPKQAVQTSAQSSPSKINKQAIATGATSYYSYFKSALKAPLSANSGNNIYFGYISILILALLNTFTFVAIYRPLVNGVSDLSRSYESSIDLLLSSQRVGGGDYLKVFFFMIILALVFPLIAFMANRLLLKNNVSLHRFITKYARGFSSAIIVSLVTTLFTFAIIAPKISKILDVTIFNSGSKFSLLIDLQGDLKILIVLISVLFLINVAIFVNSLFSETNNSKIDRLYICIIGLIVVTFVYYAIQYGFIKTLISDSFLKYIQNYLL</sequence>
<proteinExistence type="predicted"/>
<evidence type="ECO:0000256" key="1">
    <source>
        <dbReference type="SAM" id="MobiDB-lite"/>
    </source>
</evidence>
<name>A0A1D2K2M3_BROTH</name>
<feature type="transmembrane region" description="Helical" evidence="2">
    <location>
        <begin position="188"/>
        <end position="208"/>
    </location>
</feature>
<dbReference type="InterPro" id="IPR026870">
    <property type="entry name" value="Zinc_ribbon_dom"/>
</dbReference>
<feature type="transmembrane region" description="Helical" evidence="2">
    <location>
        <begin position="146"/>
        <end position="167"/>
    </location>
</feature>
<keyword evidence="5" id="KW-1185">Reference proteome</keyword>
<evidence type="ECO:0000313" key="4">
    <source>
        <dbReference type="EMBL" id="ATF24959.1"/>
    </source>
</evidence>
<dbReference type="AlphaFoldDB" id="A0A1D2K2M3"/>
<evidence type="ECO:0000256" key="2">
    <source>
        <dbReference type="SAM" id="Phobius"/>
    </source>
</evidence>
<dbReference type="RefSeq" id="WP_069125489.1">
    <property type="nucleotide sequence ID" value="NZ_CP023483.1"/>
</dbReference>
<evidence type="ECO:0000259" key="3">
    <source>
        <dbReference type="Pfam" id="PF13240"/>
    </source>
</evidence>
<feature type="region of interest" description="Disordered" evidence="1">
    <location>
        <begin position="36"/>
        <end position="56"/>
    </location>
</feature>
<feature type="transmembrane region" description="Helical" evidence="2">
    <location>
        <begin position="238"/>
        <end position="259"/>
    </location>
</feature>